<name>R4KFC4_CLOPA</name>
<organism evidence="3 4">
    <name type="scientific">Clostridium pasteurianum BC1</name>
    <dbReference type="NCBI Taxonomy" id="86416"/>
    <lineage>
        <taxon>Bacteria</taxon>
        <taxon>Bacillati</taxon>
        <taxon>Bacillota</taxon>
        <taxon>Clostridia</taxon>
        <taxon>Eubacteriales</taxon>
        <taxon>Clostridiaceae</taxon>
        <taxon>Clostridium</taxon>
    </lineage>
</organism>
<protein>
    <recommendedName>
        <fullName evidence="5">Protein-glutamine gamma-glutamyltransferase</fullName>
    </recommendedName>
</protein>
<dbReference type="Proteomes" id="UP000013523">
    <property type="component" value="Chromosome"/>
</dbReference>
<reference evidence="3 4" key="1">
    <citation type="submission" date="2012-01" db="EMBL/GenBank/DDBJ databases">
        <title>Complete sequence of chromosome of Clostridium pasteurianum BC1.</title>
        <authorList>
            <consortium name="US DOE Joint Genome Institute"/>
            <person name="Lucas S."/>
            <person name="Han J."/>
            <person name="Lapidus A."/>
            <person name="Cheng J.-F."/>
            <person name="Goodwin L."/>
            <person name="Pitluck S."/>
            <person name="Peters L."/>
            <person name="Mikhailova N."/>
            <person name="Teshima H."/>
            <person name="Detter J.C."/>
            <person name="Han C."/>
            <person name="Tapia R."/>
            <person name="Land M."/>
            <person name="Hauser L."/>
            <person name="Kyrpides N."/>
            <person name="Ivanova N."/>
            <person name="Pagani I."/>
            <person name="Dunn J."/>
            <person name="Taghavi S."/>
            <person name="Francis A."/>
            <person name="van der Lelie D."/>
            <person name="Woyke T."/>
        </authorList>
    </citation>
    <scope>NUCLEOTIDE SEQUENCE [LARGE SCALE GENOMIC DNA]</scope>
    <source>
        <strain evidence="3 4">BC1</strain>
    </source>
</reference>
<dbReference type="PATRIC" id="fig|86416.3.peg.3520"/>
<dbReference type="Pfam" id="PF20085">
    <property type="entry name" value="TGL"/>
    <property type="match status" value="1"/>
</dbReference>
<dbReference type="InterPro" id="IPR020916">
    <property type="entry name" value="Gln_gamma-glutamylTfrase_bac"/>
</dbReference>
<sequence>MIKISGDNFNINTIIDQYKNNSIERYVLEKLSSSNEVYNYGSVDELKFELTLRRNIVNAAIDLGKSNFDFAVFRKSKCNPDYWERTPQGGFLLKNGVNASSAINDIYKNSHKYATECATAMVIVYYKAVLDSFGGRLLDATFPNIYLMNWHYMDRNLGLDISDDIADFLPGDCRYFKNPQVNPLTPEWQGENVIVLGNGKYYGHGIGIKTADEIIKALNEERFMGSRQSAYLLNSATRPDFKHLAYIYLKSSSRSLGSERRREHRHH</sequence>
<dbReference type="eggNOG" id="ENOG502Z8C5">
    <property type="taxonomic scope" value="Bacteria"/>
</dbReference>
<keyword evidence="1" id="KW-0808">Transferase</keyword>
<dbReference type="GO" id="GO:0030435">
    <property type="term" value="P:sporulation resulting in formation of a cellular spore"/>
    <property type="evidence" value="ECO:0007669"/>
    <property type="project" value="UniProtKB-KW"/>
</dbReference>
<dbReference type="HOGENOM" id="CLU_088922_0_0_9"/>
<dbReference type="RefSeq" id="WP_015616594.1">
    <property type="nucleotide sequence ID" value="NC_021182.1"/>
</dbReference>
<dbReference type="STRING" id="86416.Clopa_3523"/>
<dbReference type="AlphaFoldDB" id="R4KFC4"/>
<keyword evidence="2" id="KW-0749">Sporulation</keyword>
<dbReference type="KEGG" id="cpas:Clopa_3523"/>
<gene>
    <name evidence="3" type="ORF">Clopa_3523</name>
</gene>
<dbReference type="NCBIfam" id="NF002869">
    <property type="entry name" value="PRK03187.1"/>
    <property type="match status" value="1"/>
</dbReference>
<dbReference type="EMBL" id="CP003261">
    <property type="protein sequence ID" value="AGK98310.1"/>
    <property type="molecule type" value="Genomic_DNA"/>
</dbReference>
<evidence type="ECO:0000313" key="4">
    <source>
        <dbReference type="Proteomes" id="UP000013523"/>
    </source>
</evidence>
<accession>R4KFC4</accession>
<evidence type="ECO:0008006" key="5">
    <source>
        <dbReference type="Google" id="ProtNLM"/>
    </source>
</evidence>
<dbReference type="OrthoDB" id="1845399at2"/>
<proteinExistence type="inferred from homology"/>
<evidence type="ECO:0000313" key="3">
    <source>
        <dbReference type="EMBL" id="AGK98310.1"/>
    </source>
</evidence>
<keyword evidence="4" id="KW-1185">Reference proteome</keyword>
<dbReference type="GO" id="GO:0003810">
    <property type="term" value="F:protein-glutamine gamma-glutamyltransferase activity"/>
    <property type="evidence" value="ECO:0007669"/>
    <property type="project" value="InterPro"/>
</dbReference>
<evidence type="ECO:0000256" key="1">
    <source>
        <dbReference type="ARBA" id="ARBA00022679"/>
    </source>
</evidence>
<evidence type="ECO:0000256" key="2">
    <source>
        <dbReference type="ARBA" id="ARBA00022969"/>
    </source>
</evidence>
<dbReference type="HAMAP" id="MF_00727">
    <property type="entry name" value="Tgl"/>
    <property type="match status" value="1"/>
</dbReference>